<feature type="transmembrane region" description="Helical" evidence="1">
    <location>
        <begin position="77"/>
        <end position="97"/>
    </location>
</feature>
<feature type="signal peptide" evidence="2">
    <location>
        <begin position="1"/>
        <end position="21"/>
    </location>
</feature>
<dbReference type="EMBL" id="JBEAFC010000014">
    <property type="protein sequence ID" value="KAL1532316.1"/>
    <property type="molecule type" value="Genomic_DNA"/>
</dbReference>
<feature type="transmembrane region" description="Helical" evidence="1">
    <location>
        <begin position="103"/>
        <end position="125"/>
    </location>
</feature>
<evidence type="ECO:0000256" key="2">
    <source>
        <dbReference type="SAM" id="SignalP"/>
    </source>
</evidence>
<organism evidence="3 4">
    <name type="scientific">Salvia divinorum</name>
    <name type="common">Maria pastora</name>
    <name type="synonym">Diviner's sage</name>
    <dbReference type="NCBI Taxonomy" id="28513"/>
    <lineage>
        <taxon>Eukaryota</taxon>
        <taxon>Viridiplantae</taxon>
        <taxon>Streptophyta</taxon>
        <taxon>Embryophyta</taxon>
        <taxon>Tracheophyta</taxon>
        <taxon>Spermatophyta</taxon>
        <taxon>Magnoliopsida</taxon>
        <taxon>eudicotyledons</taxon>
        <taxon>Gunneridae</taxon>
        <taxon>Pentapetalae</taxon>
        <taxon>asterids</taxon>
        <taxon>lamiids</taxon>
        <taxon>Lamiales</taxon>
        <taxon>Lamiaceae</taxon>
        <taxon>Nepetoideae</taxon>
        <taxon>Mentheae</taxon>
        <taxon>Salviinae</taxon>
        <taxon>Salvia</taxon>
        <taxon>Salvia subgen. Calosphace</taxon>
    </lineage>
</organism>
<feature type="chain" id="PRO_5044808600" evidence="2">
    <location>
        <begin position="22"/>
        <end position="152"/>
    </location>
</feature>
<comment type="caution">
    <text evidence="3">The sequence shown here is derived from an EMBL/GenBank/DDBJ whole genome shotgun (WGS) entry which is preliminary data.</text>
</comment>
<evidence type="ECO:0000313" key="3">
    <source>
        <dbReference type="EMBL" id="KAL1532316.1"/>
    </source>
</evidence>
<keyword evidence="2" id="KW-0732">Signal</keyword>
<accession>A0ABD1FNK6</accession>
<protein>
    <submittedName>
        <fullName evidence="3">Uncharacterized protein</fullName>
    </submittedName>
</protein>
<keyword evidence="4" id="KW-1185">Reference proteome</keyword>
<keyword evidence="1" id="KW-0472">Membrane</keyword>
<feature type="transmembrane region" description="Helical" evidence="1">
    <location>
        <begin position="35"/>
        <end position="56"/>
    </location>
</feature>
<evidence type="ECO:0000256" key="1">
    <source>
        <dbReference type="SAM" id="Phobius"/>
    </source>
</evidence>
<proteinExistence type="predicted"/>
<keyword evidence="1" id="KW-1133">Transmembrane helix</keyword>
<gene>
    <name evidence="3" type="ORF">AAHA92_32342</name>
</gene>
<sequence length="152" mass="17443">MWKSDLRFLLLVAMNILKSQPWEWDPFEVTDHLTWTKFFLLVSLFFFFTFIAIEIIPLTSPNIMGFVRVQINNSSPTFSTCFLACLLLPQFVFWYVYPVILVSFWWHACVSSAFTSFVAWAGALLSEMPDLSISIVAANTGDDELHDQGSQV</sequence>
<dbReference type="Proteomes" id="UP001567538">
    <property type="component" value="Unassembled WGS sequence"/>
</dbReference>
<keyword evidence="1" id="KW-0812">Transmembrane</keyword>
<evidence type="ECO:0000313" key="4">
    <source>
        <dbReference type="Proteomes" id="UP001567538"/>
    </source>
</evidence>
<reference evidence="3 4" key="1">
    <citation type="submission" date="2024-06" db="EMBL/GenBank/DDBJ databases">
        <title>A chromosome level genome sequence of Diviner's sage (Salvia divinorum).</title>
        <authorList>
            <person name="Ford S.A."/>
            <person name="Ro D.-K."/>
            <person name="Ness R.W."/>
            <person name="Phillips M.A."/>
        </authorList>
    </citation>
    <scope>NUCLEOTIDE SEQUENCE [LARGE SCALE GENOMIC DNA]</scope>
    <source>
        <strain evidence="3">SAF-2024a</strain>
        <tissue evidence="3">Leaf</tissue>
    </source>
</reference>
<name>A0ABD1FNK6_SALDI</name>
<dbReference type="AlphaFoldDB" id="A0ABD1FNK6"/>